<dbReference type="InterPro" id="IPR007345">
    <property type="entry name" value="Polysacch_pyruvyl_Trfase"/>
</dbReference>
<dbReference type="AlphaFoldDB" id="A0A4P7SLW4"/>
<dbReference type="OrthoDB" id="3240130at2"/>
<organism evidence="2 3">
    <name type="scientific">Cellulomonas shaoxiangyii</name>
    <dbReference type="NCBI Taxonomy" id="2566013"/>
    <lineage>
        <taxon>Bacteria</taxon>
        <taxon>Bacillati</taxon>
        <taxon>Actinomycetota</taxon>
        <taxon>Actinomycetes</taxon>
        <taxon>Micrococcales</taxon>
        <taxon>Cellulomonadaceae</taxon>
        <taxon>Cellulomonas</taxon>
    </lineage>
</organism>
<feature type="domain" description="Polysaccharide pyruvyl transferase" evidence="1">
    <location>
        <begin position="13"/>
        <end position="293"/>
    </location>
</feature>
<sequence>MRLGHYGTFDVLNYGDLLFPLLVRHRLSDLFDEIVHVSPVGGQPYLDVPASISTREATALSFDAVIVGGGNILHTRTTNLPTYRSVRSSAYADLWVGAARQAIRDKAPLVINAAGAPRAPIGLSRPAARAALRAADYVAVRDEKSAATLQLDSDLSLAVVPDTALELSDAAPDTRDGRGEWPDELRSAPAHGYVVAHLNGRYGHRDHQHAAAALDAVATATGRRICLIGIGECHGDDELARSVGAAMATAPIVFDRPRSARAVIEAIRNSAGYVGSSMHGYVTAASYGVPAALVVDSAAQHKFDGLLAHLGGTRVSWKSWDEAAGALTRGGLNALGRLDTTRARKAINAHWDEVRRVLTDRPARSGDVHVALRAGPYRASVHLPAEARQLIRDARHRSRRLLR</sequence>
<reference evidence="2 3" key="1">
    <citation type="submission" date="2019-04" db="EMBL/GenBank/DDBJ databases">
        <title>Isolation and identification of Cellulomonas shaoxiangyii sp. Nov. isolated from feces of the Tibetan antelopes (Pantholops hodgsonii) in the Qinghai-Tibet plateau of China.</title>
        <authorList>
            <person name="Tian Z."/>
        </authorList>
    </citation>
    <scope>NUCLEOTIDE SEQUENCE [LARGE SCALE GENOMIC DNA]</scope>
    <source>
        <strain evidence="2 3">Z28</strain>
    </source>
</reference>
<gene>
    <name evidence="2" type="ORF">E5225_14220</name>
</gene>
<accession>A0A4P7SLW4</accession>
<keyword evidence="3" id="KW-1185">Reference proteome</keyword>
<evidence type="ECO:0000313" key="2">
    <source>
        <dbReference type="EMBL" id="QCB94537.1"/>
    </source>
</evidence>
<dbReference type="Proteomes" id="UP000296469">
    <property type="component" value="Chromosome"/>
</dbReference>
<dbReference type="KEGG" id="celz:E5225_14220"/>
<evidence type="ECO:0000259" key="1">
    <source>
        <dbReference type="Pfam" id="PF04230"/>
    </source>
</evidence>
<dbReference type="Pfam" id="PF04230">
    <property type="entry name" value="PS_pyruv_trans"/>
    <property type="match status" value="1"/>
</dbReference>
<protein>
    <submittedName>
        <fullName evidence="2">Polysaccharide pyruvyl transferase family protein</fullName>
    </submittedName>
</protein>
<dbReference type="GO" id="GO:0016740">
    <property type="term" value="F:transferase activity"/>
    <property type="evidence" value="ECO:0007669"/>
    <property type="project" value="UniProtKB-KW"/>
</dbReference>
<evidence type="ECO:0000313" key="3">
    <source>
        <dbReference type="Proteomes" id="UP000296469"/>
    </source>
</evidence>
<dbReference type="PANTHER" id="PTHR36836">
    <property type="entry name" value="COLANIC ACID BIOSYNTHESIS PROTEIN WCAK"/>
    <property type="match status" value="1"/>
</dbReference>
<name>A0A4P7SLW4_9CELL</name>
<proteinExistence type="predicted"/>
<dbReference type="RefSeq" id="WP_135974262.1">
    <property type="nucleotide sequence ID" value="NZ_CP039291.1"/>
</dbReference>
<keyword evidence="2" id="KW-0808">Transferase</keyword>
<dbReference type="EMBL" id="CP039291">
    <property type="protein sequence ID" value="QCB94537.1"/>
    <property type="molecule type" value="Genomic_DNA"/>
</dbReference>
<dbReference type="PANTHER" id="PTHR36836:SF1">
    <property type="entry name" value="COLANIC ACID BIOSYNTHESIS PROTEIN WCAK"/>
    <property type="match status" value="1"/>
</dbReference>